<accession>A0A7C5DE19</accession>
<dbReference type="GO" id="GO:0003677">
    <property type="term" value="F:DNA binding"/>
    <property type="evidence" value="ECO:0007669"/>
    <property type="project" value="UniProtKB-KW"/>
</dbReference>
<proteinExistence type="predicted"/>
<dbReference type="EMBL" id="DRSQ01000115">
    <property type="protein sequence ID" value="HHE32076.1"/>
    <property type="molecule type" value="Genomic_DNA"/>
</dbReference>
<keyword evidence="1" id="KW-0238">DNA-binding</keyword>
<dbReference type="PROSITE" id="PS51724">
    <property type="entry name" value="SPOR"/>
    <property type="match status" value="1"/>
</dbReference>
<dbReference type="Pfam" id="PF05036">
    <property type="entry name" value="SPOR"/>
    <property type="match status" value="1"/>
</dbReference>
<evidence type="ECO:0000259" key="2">
    <source>
        <dbReference type="PROSITE" id="PS51724"/>
    </source>
</evidence>
<sequence>MADQTAPDILAGLLDIQPDEAQRLLDRFAGGMTAELLDRSRLSVDGLGAFSVVHEQPVRESGSDGTRYLPPRNRVEFTPRPKGSGDTVAIASARLDMATDEARRFAQALAATFGKLLANAGGFELRGFGSFSIESGKYRFEPDPSLESLLNTGYDGLKTIVIPERTDGAPESKAHEGSALLKPVALMLLVLLLLAGSWFLYRHYTSSIPEVVSAPAQATVVPVVEKMVEPPVQAERPETDSFLLRKGRYTVIAATFSSKSGAMQERQRLARLGHRTWFWEVTSDGRRYYRLALGDFATRRAALDSMKSMPKGLPKHSYIEQAYKNFVLYGEQEL</sequence>
<dbReference type="SUPFAM" id="SSF110997">
    <property type="entry name" value="Sporulation related repeat"/>
    <property type="match status" value="1"/>
</dbReference>
<reference evidence="3" key="1">
    <citation type="journal article" date="2020" name="mSystems">
        <title>Genome- and Community-Level Interaction Insights into Carbon Utilization and Element Cycling Functions of Hydrothermarchaeota in Hydrothermal Sediment.</title>
        <authorList>
            <person name="Zhou Z."/>
            <person name="Liu Y."/>
            <person name="Xu W."/>
            <person name="Pan J."/>
            <person name="Luo Z.H."/>
            <person name="Li M."/>
        </authorList>
    </citation>
    <scope>NUCLEOTIDE SEQUENCE [LARGE SCALE GENOMIC DNA]</scope>
    <source>
        <strain evidence="3">HyVt-633</strain>
    </source>
</reference>
<dbReference type="SUPFAM" id="SSF47729">
    <property type="entry name" value="IHF-like DNA-binding proteins"/>
    <property type="match status" value="1"/>
</dbReference>
<dbReference type="Proteomes" id="UP000886058">
    <property type="component" value="Unassembled WGS sequence"/>
</dbReference>
<evidence type="ECO:0000313" key="3">
    <source>
        <dbReference type="EMBL" id="HHE32076.1"/>
    </source>
</evidence>
<name>A0A7C5DE19_9CHLB</name>
<dbReference type="InterPro" id="IPR010992">
    <property type="entry name" value="IHF-like_DNA-bd_dom_sf"/>
</dbReference>
<protein>
    <submittedName>
        <fullName evidence="3">Sporulation protein</fullName>
    </submittedName>
</protein>
<gene>
    <name evidence="3" type="ORF">ENL07_05470</name>
</gene>
<dbReference type="InterPro" id="IPR007730">
    <property type="entry name" value="SPOR-like_dom"/>
</dbReference>
<evidence type="ECO:0000256" key="1">
    <source>
        <dbReference type="ARBA" id="ARBA00023125"/>
    </source>
</evidence>
<feature type="domain" description="SPOR" evidence="2">
    <location>
        <begin position="243"/>
        <end position="322"/>
    </location>
</feature>
<organism evidence="3">
    <name type="scientific">Chlorobaculum parvum</name>
    <dbReference type="NCBI Taxonomy" id="274539"/>
    <lineage>
        <taxon>Bacteria</taxon>
        <taxon>Pseudomonadati</taxon>
        <taxon>Chlorobiota</taxon>
        <taxon>Chlorobiia</taxon>
        <taxon>Chlorobiales</taxon>
        <taxon>Chlorobiaceae</taxon>
        <taxon>Chlorobaculum</taxon>
    </lineage>
</organism>
<dbReference type="Gene3D" id="3.30.70.1070">
    <property type="entry name" value="Sporulation related repeat"/>
    <property type="match status" value="1"/>
</dbReference>
<dbReference type="AlphaFoldDB" id="A0A7C5DE19"/>
<comment type="caution">
    <text evidence="3">The sequence shown here is derived from an EMBL/GenBank/DDBJ whole genome shotgun (WGS) entry which is preliminary data.</text>
</comment>
<dbReference type="GO" id="GO:0042834">
    <property type="term" value="F:peptidoglycan binding"/>
    <property type="evidence" value="ECO:0007669"/>
    <property type="project" value="InterPro"/>
</dbReference>
<dbReference type="InterPro" id="IPR036680">
    <property type="entry name" value="SPOR-like_sf"/>
</dbReference>